<keyword evidence="1" id="KW-1133">Transmembrane helix</keyword>
<protein>
    <recommendedName>
        <fullName evidence="4">DUF4760 domain-containing protein</fullName>
    </recommendedName>
</protein>
<gene>
    <name evidence="2" type="ORF">SAMN04489832_0325</name>
</gene>
<dbReference type="RefSeq" id="WP_074308140.1">
    <property type="nucleotide sequence ID" value="NZ_FSQT01000001.1"/>
</dbReference>
<proteinExistence type="predicted"/>
<keyword evidence="3" id="KW-1185">Reference proteome</keyword>
<evidence type="ECO:0000313" key="3">
    <source>
        <dbReference type="Proteomes" id="UP000185124"/>
    </source>
</evidence>
<dbReference type="EMBL" id="FSQT01000001">
    <property type="protein sequence ID" value="SIM50791.1"/>
    <property type="molecule type" value="Genomic_DNA"/>
</dbReference>
<keyword evidence="1" id="KW-0812">Transmembrane</keyword>
<name>A0A1N5TR46_9ACTN</name>
<organism evidence="2 3">
    <name type="scientific">Micromonospora cremea</name>
    <dbReference type="NCBI Taxonomy" id="709881"/>
    <lineage>
        <taxon>Bacteria</taxon>
        <taxon>Bacillati</taxon>
        <taxon>Actinomycetota</taxon>
        <taxon>Actinomycetes</taxon>
        <taxon>Micromonosporales</taxon>
        <taxon>Micromonosporaceae</taxon>
        <taxon>Micromonospora</taxon>
    </lineage>
</organism>
<feature type="transmembrane region" description="Helical" evidence="1">
    <location>
        <begin position="6"/>
        <end position="22"/>
    </location>
</feature>
<evidence type="ECO:0008006" key="4">
    <source>
        <dbReference type="Google" id="ProtNLM"/>
    </source>
</evidence>
<evidence type="ECO:0000313" key="2">
    <source>
        <dbReference type="EMBL" id="SIM50791.1"/>
    </source>
</evidence>
<reference evidence="3" key="1">
    <citation type="submission" date="2016-12" db="EMBL/GenBank/DDBJ databases">
        <authorList>
            <person name="Varghese N."/>
            <person name="Submissions S."/>
        </authorList>
    </citation>
    <scope>NUCLEOTIDE SEQUENCE [LARGE SCALE GENOMIC DNA]</scope>
    <source>
        <strain evidence="3">DSM 45599</strain>
    </source>
</reference>
<sequence length="191" mass="22066">MTTAVITASASIVVAVLVFVLNQRAQLRAERRLARLDRVARQLRDLYGPLHALVDVNERLWRALRDVDLPDSEQRKSDDPLPVEQQEQWMRWLQHALVPANIRMRDLIIGHADLVIEDGMPEPLRGFCAHVAAYEVMLSSPDQGVGQRRKTLIRHPGAPYVDYVRRSFDALKREQRQLMATQRKRWRFTAG</sequence>
<evidence type="ECO:0000256" key="1">
    <source>
        <dbReference type="SAM" id="Phobius"/>
    </source>
</evidence>
<dbReference type="Proteomes" id="UP000185124">
    <property type="component" value="Unassembled WGS sequence"/>
</dbReference>
<dbReference type="AlphaFoldDB" id="A0A1N5TR46"/>
<keyword evidence="1" id="KW-0472">Membrane</keyword>
<accession>A0A1N5TR46</accession>